<reference evidence="5" key="1">
    <citation type="submission" date="2022-06" db="EMBL/GenBank/DDBJ databases">
        <title>Gracilimonas sp. CAU 1638 isolated from sea sediment.</title>
        <authorList>
            <person name="Kim W."/>
        </authorList>
    </citation>
    <scope>NUCLEOTIDE SEQUENCE</scope>
    <source>
        <strain evidence="5">CAU 1638</strain>
    </source>
</reference>
<keyword evidence="2" id="KW-0472">Membrane</keyword>
<evidence type="ECO:0008006" key="7">
    <source>
        <dbReference type="Google" id="ProtNLM"/>
    </source>
</evidence>
<evidence type="ECO:0000256" key="3">
    <source>
        <dbReference type="ARBA" id="ARBA00023237"/>
    </source>
</evidence>
<evidence type="ECO:0000256" key="1">
    <source>
        <dbReference type="ARBA" id="ARBA00004442"/>
    </source>
</evidence>
<dbReference type="AlphaFoldDB" id="A0A9X2L309"/>
<comment type="subcellular location">
    <subcellularLocation>
        <location evidence="1">Cell outer membrane</location>
    </subcellularLocation>
</comment>
<evidence type="ECO:0000313" key="5">
    <source>
        <dbReference type="EMBL" id="MCP9291334.1"/>
    </source>
</evidence>
<organism evidence="5 6">
    <name type="scientific">Gracilimonas sediminicola</name>
    <dbReference type="NCBI Taxonomy" id="2952158"/>
    <lineage>
        <taxon>Bacteria</taxon>
        <taxon>Pseudomonadati</taxon>
        <taxon>Balneolota</taxon>
        <taxon>Balneolia</taxon>
        <taxon>Balneolales</taxon>
        <taxon>Balneolaceae</taxon>
        <taxon>Gracilimonas</taxon>
    </lineage>
</organism>
<name>A0A9X2L309_9BACT</name>
<comment type="caution">
    <text evidence="5">The sequence shown here is derived from an EMBL/GenBank/DDBJ whole genome shotgun (WGS) entry which is preliminary data.</text>
</comment>
<protein>
    <recommendedName>
        <fullName evidence="7">TonB-dependent receptor</fullName>
    </recommendedName>
</protein>
<feature type="signal peptide" evidence="4">
    <location>
        <begin position="1"/>
        <end position="22"/>
    </location>
</feature>
<accession>A0A9X2L309</accession>
<evidence type="ECO:0000256" key="4">
    <source>
        <dbReference type="SAM" id="SignalP"/>
    </source>
</evidence>
<feature type="chain" id="PRO_5040742382" description="TonB-dependent receptor" evidence="4">
    <location>
        <begin position="23"/>
        <end position="572"/>
    </location>
</feature>
<proteinExistence type="predicted"/>
<keyword evidence="3" id="KW-0998">Cell outer membrane</keyword>
<dbReference type="InterPro" id="IPR036942">
    <property type="entry name" value="Beta-barrel_TonB_sf"/>
</dbReference>
<evidence type="ECO:0000256" key="2">
    <source>
        <dbReference type="ARBA" id="ARBA00023136"/>
    </source>
</evidence>
<gene>
    <name evidence="5" type="ORF">NM125_07040</name>
</gene>
<keyword evidence="4" id="KW-0732">Signal</keyword>
<dbReference type="GO" id="GO:0009279">
    <property type="term" value="C:cell outer membrane"/>
    <property type="evidence" value="ECO:0007669"/>
    <property type="project" value="UniProtKB-SubCell"/>
</dbReference>
<sequence length="572" mass="64205">MMRSRPLLFTLFILFCPIFALAQGGQQGADNSLLPEINPQDIEIRSEFQARFPGLRRQPILGFNPKPRVFQIDPNRMPFMETREEAVADISITQLGRPEPPQRSVLTNPDRINAYIRGGFGSFITPELNGYGFYKLNEKSLISADVNMRASDGHLDNQESSFRYLDANVSYITKVQDDLRLTIDVGGLSDYNDLFNLSDNLQQNFIGKTSNKSYSGGSAQLSLQQSKNTLTGWRAALGGNVFNTSLDAGNSGLSGDLDEQIGHATFSYYWPGNRLYETFDISASLEAGNYSNPVSSDQSWVDAGASFEYERLLNFSTRISGKGGIEYISDPTTSKVYFTPEIRIKHNFSNALSISGTAFAKPEMQTQQSHHQYNRFLNVQNQLRHAYHLGTTGEVNFQLFDGNRIFGGVNYRHVKDYAYYRRQTLQPSNTAGFYNVNYADANIFELYAGASQQLLPEKFWFDGKVYVRSPKLSGGGFIPYEEKLGVEGAISYKVIKELTINGWAEYIGSREAPAANSDLSAYVLLNAGVEYQINDTFGVYAKLLNLLGQEYEIWNGYQERPFQVFGGLTIKF</sequence>
<keyword evidence="6" id="KW-1185">Reference proteome</keyword>
<dbReference type="Proteomes" id="UP001139125">
    <property type="component" value="Unassembled WGS sequence"/>
</dbReference>
<evidence type="ECO:0000313" key="6">
    <source>
        <dbReference type="Proteomes" id="UP001139125"/>
    </source>
</evidence>
<dbReference type="EMBL" id="JANDBC010000001">
    <property type="protein sequence ID" value="MCP9291334.1"/>
    <property type="molecule type" value="Genomic_DNA"/>
</dbReference>
<dbReference type="Gene3D" id="2.40.170.20">
    <property type="entry name" value="TonB-dependent receptor, beta-barrel domain"/>
    <property type="match status" value="1"/>
</dbReference>
<dbReference type="RefSeq" id="WP_255134187.1">
    <property type="nucleotide sequence ID" value="NZ_JANDBC010000001.1"/>
</dbReference>
<dbReference type="SUPFAM" id="SSF56935">
    <property type="entry name" value="Porins"/>
    <property type="match status" value="1"/>
</dbReference>